<organism evidence="2 3">
    <name type="scientific">Haematococcus lacustris</name>
    <name type="common">Green alga</name>
    <name type="synonym">Haematococcus pluvialis</name>
    <dbReference type="NCBI Taxonomy" id="44745"/>
    <lineage>
        <taxon>Eukaryota</taxon>
        <taxon>Viridiplantae</taxon>
        <taxon>Chlorophyta</taxon>
        <taxon>core chlorophytes</taxon>
        <taxon>Chlorophyceae</taxon>
        <taxon>CS clade</taxon>
        <taxon>Chlamydomonadales</taxon>
        <taxon>Haematococcaceae</taxon>
        <taxon>Haematococcus</taxon>
    </lineage>
</organism>
<keyword evidence="3" id="KW-1185">Reference proteome</keyword>
<dbReference type="AlphaFoldDB" id="A0A699Z0U0"/>
<dbReference type="InterPro" id="IPR029063">
    <property type="entry name" value="SAM-dependent_MTases_sf"/>
</dbReference>
<evidence type="ECO:0000313" key="2">
    <source>
        <dbReference type="EMBL" id="GFH12559.1"/>
    </source>
</evidence>
<evidence type="ECO:0000256" key="1">
    <source>
        <dbReference type="SAM" id="MobiDB-lite"/>
    </source>
</evidence>
<protein>
    <submittedName>
        <fullName evidence="2">Methyltransf_25 domain-containing protein</fullName>
    </submittedName>
</protein>
<reference evidence="2 3" key="1">
    <citation type="submission" date="2020-02" db="EMBL/GenBank/DDBJ databases">
        <title>Draft genome sequence of Haematococcus lacustris strain NIES-144.</title>
        <authorList>
            <person name="Morimoto D."/>
            <person name="Nakagawa S."/>
            <person name="Yoshida T."/>
            <person name="Sawayama S."/>
        </authorList>
    </citation>
    <scope>NUCLEOTIDE SEQUENCE [LARGE SCALE GENOMIC DNA]</scope>
    <source>
        <strain evidence="2 3">NIES-144</strain>
    </source>
</reference>
<proteinExistence type="predicted"/>
<dbReference type="Gene3D" id="3.40.50.150">
    <property type="entry name" value="Vaccinia Virus protein VP39"/>
    <property type="match status" value="1"/>
</dbReference>
<comment type="caution">
    <text evidence="2">The sequence shown here is derived from an EMBL/GenBank/DDBJ whole genome shotgun (WGS) entry which is preliminary data.</text>
</comment>
<accession>A0A699Z0U0</accession>
<evidence type="ECO:0000313" key="3">
    <source>
        <dbReference type="Proteomes" id="UP000485058"/>
    </source>
</evidence>
<feature type="region of interest" description="Disordered" evidence="1">
    <location>
        <begin position="143"/>
        <end position="162"/>
    </location>
</feature>
<feature type="non-terminal residue" evidence="2">
    <location>
        <position position="162"/>
    </location>
</feature>
<gene>
    <name evidence="2" type="ORF">HaLaN_08271</name>
</gene>
<dbReference type="EMBL" id="BLLF01000516">
    <property type="protein sequence ID" value="GFH12559.1"/>
    <property type="molecule type" value="Genomic_DNA"/>
</dbReference>
<dbReference type="Proteomes" id="UP000485058">
    <property type="component" value="Unassembled WGS sequence"/>
</dbReference>
<name>A0A699Z0U0_HAELA</name>
<feature type="non-terminal residue" evidence="2">
    <location>
        <position position="1"/>
    </location>
</feature>
<sequence length="162" mass="17520">MFRVLKPGGLCVLTDSTQLGDRPEWDNLVANFGKFDEPWYVSFINHKLGETFQAAGFQPHIKYVSSATKTLSFLKPPGIQELLNKLARLAASGEPQAASYWAYHVSRFSFFVTQAAAGLVAHHAAETLGSSFQPNSPPILFTPEKPGSAGTPLQRLGANASA</sequence>